<organism evidence="1">
    <name type="scientific">Fagus sylvatica</name>
    <name type="common">Beechnut</name>
    <dbReference type="NCBI Taxonomy" id="28930"/>
    <lineage>
        <taxon>Eukaryota</taxon>
        <taxon>Viridiplantae</taxon>
        <taxon>Streptophyta</taxon>
        <taxon>Embryophyta</taxon>
        <taxon>Tracheophyta</taxon>
        <taxon>Spermatophyta</taxon>
        <taxon>Magnoliopsida</taxon>
        <taxon>eudicotyledons</taxon>
        <taxon>Gunneridae</taxon>
        <taxon>Pentapetalae</taxon>
        <taxon>rosids</taxon>
        <taxon>fabids</taxon>
        <taxon>Fagales</taxon>
        <taxon>Fagaceae</taxon>
        <taxon>Fagus</taxon>
    </lineage>
</organism>
<reference evidence="1" key="1">
    <citation type="submission" date="2018-02" db="EMBL/GenBank/DDBJ databases">
        <authorList>
            <person name="Cohen D.B."/>
            <person name="Kent A.D."/>
        </authorList>
    </citation>
    <scope>NUCLEOTIDE SEQUENCE</scope>
</reference>
<dbReference type="EMBL" id="OIVN01000424">
    <property type="protein sequence ID" value="SPC79962.1"/>
    <property type="molecule type" value="Genomic_DNA"/>
</dbReference>
<name>A0A2N9EYN9_FAGSY</name>
<protein>
    <submittedName>
        <fullName evidence="1">Uncharacterized protein</fullName>
    </submittedName>
</protein>
<sequence length="76" mass="8444">MACGGKTAIMTEYMSNVLHWDFIEGHDELHANVRDKSGPSEEDKYEYQISGVYSIYVHMGSKSSAVPDIDCCGLLL</sequence>
<proteinExistence type="predicted"/>
<evidence type="ECO:0000313" key="1">
    <source>
        <dbReference type="EMBL" id="SPC79962.1"/>
    </source>
</evidence>
<accession>A0A2N9EYN9</accession>
<gene>
    <name evidence="1" type="ORF">FSB_LOCUS7844</name>
</gene>
<dbReference type="AlphaFoldDB" id="A0A2N9EYN9"/>